<proteinExistence type="predicted"/>
<accession>A0ACB7T778</accession>
<gene>
    <name evidence="1" type="ORF">HPB50_010588</name>
</gene>
<comment type="caution">
    <text evidence="1">The sequence shown here is derived from an EMBL/GenBank/DDBJ whole genome shotgun (WGS) entry which is preliminary data.</text>
</comment>
<reference evidence="1" key="1">
    <citation type="submission" date="2020-05" db="EMBL/GenBank/DDBJ databases">
        <title>Large-scale comparative analyses of tick genomes elucidate their genetic diversity and vector capacities.</title>
        <authorList>
            <person name="Jia N."/>
            <person name="Wang J."/>
            <person name="Shi W."/>
            <person name="Du L."/>
            <person name="Sun Y."/>
            <person name="Zhan W."/>
            <person name="Jiang J."/>
            <person name="Wang Q."/>
            <person name="Zhang B."/>
            <person name="Ji P."/>
            <person name="Sakyi L.B."/>
            <person name="Cui X."/>
            <person name="Yuan T."/>
            <person name="Jiang B."/>
            <person name="Yang W."/>
            <person name="Lam T.T.-Y."/>
            <person name="Chang Q."/>
            <person name="Ding S."/>
            <person name="Wang X."/>
            <person name="Zhu J."/>
            <person name="Ruan X."/>
            <person name="Zhao L."/>
            <person name="Wei J."/>
            <person name="Que T."/>
            <person name="Du C."/>
            <person name="Cheng J."/>
            <person name="Dai P."/>
            <person name="Han X."/>
            <person name="Huang E."/>
            <person name="Gao Y."/>
            <person name="Liu J."/>
            <person name="Shao H."/>
            <person name="Ye R."/>
            <person name="Li L."/>
            <person name="Wei W."/>
            <person name="Wang X."/>
            <person name="Wang C."/>
            <person name="Yang T."/>
            <person name="Huo Q."/>
            <person name="Li W."/>
            <person name="Guo W."/>
            <person name="Chen H."/>
            <person name="Zhou L."/>
            <person name="Ni X."/>
            <person name="Tian J."/>
            <person name="Zhou Y."/>
            <person name="Sheng Y."/>
            <person name="Liu T."/>
            <person name="Pan Y."/>
            <person name="Xia L."/>
            <person name="Li J."/>
            <person name="Zhao F."/>
            <person name="Cao W."/>
        </authorList>
    </citation>
    <scope>NUCLEOTIDE SEQUENCE</scope>
    <source>
        <strain evidence="1">Hyas-2018</strain>
    </source>
</reference>
<name>A0ACB7T778_HYAAI</name>
<dbReference type="Proteomes" id="UP000821845">
    <property type="component" value="Chromosome 10"/>
</dbReference>
<evidence type="ECO:0000313" key="2">
    <source>
        <dbReference type="Proteomes" id="UP000821845"/>
    </source>
</evidence>
<organism evidence="1 2">
    <name type="scientific">Hyalomma asiaticum</name>
    <name type="common">Tick</name>
    <dbReference type="NCBI Taxonomy" id="266040"/>
    <lineage>
        <taxon>Eukaryota</taxon>
        <taxon>Metazoa</taxon>
        <taxon>Ecdysozoa</taxon>
        <taxon>Arthropoda</taxon>
        <taxon>Chelicerata</taxon>
        <taxon>Arachnida</taxon>
        <taxon>Acari</taxon>
        <taxon>Parasitiformes</taxon>
        <taxon>Ixodida</taxon>
        <taxon>Ixodoidea</taxon>
        <taxon>Ixodidae</taxon>
        <taxon>Hyalomminae</taxon>
        <taxon>Hyalomma</taxon>
    </lineage>
</organism>
<evidence type="ECO:0000313" key="1">
    <source>
        <dbReference type="EMBL" id="KAH6942790.1"/>
    </source>
</evidence>
<sequence length="433" mass="49387">MADSLFLGGSADRTELFPSVSCRSSNFEKTTKRCGLQDSPEKRLIGELLDSKDLLFHGGSGPAFGAPTFEDAAMLRLQKAEHMQARGGRERATRASTPFTQVKMAALAEQILLQAAEKEASYKPVDVVKDLDLEIDLGNLLATDPNPLDATKLKSQSREEYLKELARDNTQLLVNNLFQLPTERREDIVVAVVPKPKPPTRWSEFAKQKGIKSRKREKLVWDETIKDWRPRYGYKRAQVEKQNNWVIEVPENKDPMVDYHAELKKKKKERVAKNEYQRLRNIARNHKAKVPKNLFLPTENLSKDEVSKAVTVAKAATASHGKFAGTLKEEKNVKVRRAKRKFESNFGDAKKERDAQLKVFEDMQRKKPKLDVKRAANQFIHQEEVEASENPGRRRKAGQKHHGKEKSSKKKGGLNRKGRNRPQNAKHKKGRKK</sequence>
<dbReference type="EMBL" id="CM023490">
    <property type="protein sequence ID" value="KAH6942790.1"/>
    <property type="molecule type" value="Genomic_DNA"/>
</dbReference>
<protein>
    <submittedName>
        <fullName evidence="1">Uncharacterized protein</fullName>
    </submittedName>
</protein>
<keyword evidence="2" id="KW-1185">Reference proteome</keyword>